<dbReference type="AlphaFoldDB" id="A0A1I2NZP7"/>
<evidence type="ECO:0000313" key="1">
    <source>
        <dbReference type="EMBL" id="SFG06966.1"/>
    </source>
</evidence>
<dbReference type="EMBL" id="FOOX01000002">
    <property type="protein sequence ID" value="SFG06966.1"/>
    <property type="molecule type" value="Genomic_DNA"/>
</dbReference>
<keyword evidence="2" id="KW-1185">Reference proteome</keyword>
<evidence type="ECO:0000313" key="2">
    <source>
        <dbReference type="Proteomes" id="UP000199337"/>
    </source>
</evidence>
<organism evidence="1 2">
    <name type="scientific">Desulfotruncus arcticus DSM 17038</name>
    <dbReference type="NCBI Taxonomy" id="1121424"/>
    <lineage>
        <taxon>Bacteria</taxon>
        <taxon>Bacillati</taxon>
        <taxon>Bacillota</taxon>
        <taxon>Clostridia</taxon>
        <taxon>Eubacteriales</taxon>
        <taxon>Desulfallaceae</taxon>
        <taxon>Desulfotruncus</taxon>
    </lineage>
</organism>
<dbReference type="Proteomes" id="UP000199337">
    <property type="component" value="Unassembled WGS sequence"/>
</dbReference>
<sequence>MKQNRVETTLFMLMSVDGKINSGATDELDPDKDWKQIAGDGFLRKPPALCRGGC</sequence>
<proteinExistence type="predicted"/>
<gene>
    <name evidence="1" type="ORF">SAMN05660649_00557</name>
</gene>
<accession>A0A1I2NZP7</accession>
<dbReference type="STRING" id="341036.SAMN05660649_00557"/>
<name>A0A1I2NZP7_9FIRM</name>
<reference evidence="2" key="1">
    <citation type="submission" date="2016-10" db="EMBL/GenBank/DDBJ databases">
        <authorList>
            <person name="Varghese N."/>
            <person name="Submissions S."/>
        </authorList>
    </citation>
    <scope>NUCLEOTIDE SEQUENCE [LARGE SCALE GENOMIC DNA]</scope>
    <source>
        <strain evidence="2">DSM 17038</strain>
    </source>
</reference>
<evidence type="ECO:0008006" key="3">
    <source>
        <dbReference type="Google" id="ProtNLM"/>
    </source>
</evidence>
<protein>
    <recommendedName>
        <fullName evidence="3">RibD C-terminal domain-containing protein</fullName>
    </recommendedName>
</protein>
<dbReference type="RefSeq" id="WP_207648118.1">
    <property type="nucleotide sequence ID" value="NZ_FOOX01000002.1"/>
</dbReference>